<protein>
    <recommendedName>
        <fullName evidence="4">Big-1 domain-containing protein</fullName>
    </recommendedName>
</protein>
<dbReference type="SUPFAM" id="SSF49373">
    <property type="entry name" value="Invasin/intimin cell-adhesion fragments"/>
    <property type="match status" value="1"/>
</dbReference>
<feature type="chain" id="PRO_5044299657" description="Big-1 domain-containing protein" evidence="2">
    <location>
        <begin position="26"/>
        <end position="458"/>
    </location>
</feature>
<dbReference type="EMBL" id="CP101717">
    <property type="protein sequence ID" value="WLD57892.1"/>
    <property type="molecule type" value="Genomic_DNA"/>
</dbReference>
<evidence type="ECO:0000313" key="3">
    <source>
        <dbReference type="EMBL" id="WLD57892.1"/>
    </source>
</evidence>
<feature type="region of interest" description="Disordered" evidence="1">
    <location>
        <begin position="29"/>
        <end position="56"/>
    </location>
</feature>
<dbReference type="RefSeq" id="WP_304995175.1">
    <property type="nucleotide sequence ID" value="NZ_CP101717.1"/>
</dbReference>
<name>A0AB38YEV9_9GAMM</name>
<dbReference type="AlphaFoldDB" id="A0AB38YEV9"/>
<feature type="signal peptide" evidence="2">
    <location>
        <begin position="1"/>
        <end position="25"/>
    </location>
</feature>
<evidence type="ECO:0000256" key="1">
    <source>
        <dbReference type="SAM" id="MobiDB-lite"/>
    </source>
</evidence>
<gene>
    <name evidence="3" type="ORF">NFC81_14430</name>
</gene>
<evidence type="ECO:0000256" key="2">
    <source>
        <dbReference type="SAM" id="SignalP"/>
    </source>
</evidence>
<organism evidence="3">
    <name type="scientific">Salinispirillum sp. LH 10-3-1</name>
    <dbReference type="NCBI Taxonomy" id="2952525"/>
    <lineage>
        <taxon>Bacteria</taxon>
        <taxon>Pseudomonadati</taxon>
        <taxon>Pseudomonadota</taxon>
        <taxon>Gammaproteobacteria</taxon>
        <taxon>Oceanospirillales</taxon>
        <taxon>Saccharospirillaceae</taxon>
        <taxon>Salinispirillum</taxon>
    </lineage>
</organism>
<proteinExistence type="predicted"/>
<dbReference type="Gene3D" id="2.60.40.10">
    <property type="entry name" value="Immunoglobulins"/>
    <property type="match status" value="2"/>
</dbReference>
<keyword evidence="2" id="KW-0732">Signal</keyword>
<reference evidence="3" key="1">
    <citation type="submission" date="2022-07" db="EMBL/GenBank/DDBJ databases">
        <title>Complete genome sequence of Salinispirillum sp. LH10-3-1 capable of multiple carbohydrate inversion isolated from a soda lake.</title>
        <authorList>
            <person name="Liu J."/>
            <person name="Zhai Y."/>
            <person name="Zhang H."/>
            <person name="Yang H."/>
            <person name="Qu J."/>
            <person name="Li J."/>
        </authorList>
    </citation>
    <scope>NUCLEOTIDE SEQUENCE</scope>
    <source>
        <strain evidence="3">LH 10-3-1</strain>
    </source>
</reference>
<accession>A0AB38YEV9</accession>
<dbReference type="InterPro" id="IPR013783">
    <property type="entry name" value="Ig-like_fold"/>
</dbReference>
<dbReference type="InterPro" id="IPR008964">
    <property type="entry name" value="Invasin/intimin_cell_adhesion"/>
</dbReference>
<dbReference type="PROSITE" id="PS51257">
    <property type="entry name" value="PROKAR_LIPOPROTEIN"/>
    <property type="match status" value="1"/>
</dbReference>
<feature type="compositionally biased region" description="Gly residues" evidence="1">
    <location>
        <begin position="29"/>
        <end position="42"/>
    </location>
</feature>
<sequence length="458" mass="47344">MSFMRRGLNVVSVALLLLAVGCNEALDTGGGDGGTGDTGGTDNGSNDNGTGGGTTTTVPAGAGFVQIIQPSPNAVALRGYTTANLTDYAKVGVRVLDFNGVPVSGHTVNFRLTNTIGDSSLTWSSINTNSEGEAYTWLLAGSVPGVTQVEFRMDILGVTGNVIEVNRHVATTQPINMSTAVPVTDGISLSTNVYNPEGYNFDGVPVTITAHLGDMHRNPVADGTIVNFLTNSGMVESSCATSNGACSVEWRSAAPRSADGRVYILARTEGNDAFIDLNGNSRFDIGEDYTPQGEPFVDADGSGNYTAGEFFWDRDQAGNYTAADPAALYRGFGCSNAALGAGHCAERADVFDGITLVNSGSFITLSPAPTAIAGSQTVTYTMVDQNGNVPPVGSTLTASCDGDANVDLWNDTVPGNPGSAMFSGWPVEVTYDVTGAANCTITVQSPNGLGVRYMVAVN</sequence>
<evidence type="ECO:0008006" key="4">
    <source>
        <dbReference type="Google" id="ProtNLM"/>
    </source>
</evidence>